<dbReference type="PANTHER" id="PTHR10655:SF17">
    <property type="entry name" value="LYSOPHOSPHOLIPASE-LIKE PROTEIN 1"/>
    <property type="match status" value="1"/>
</dbReference>
<dbReference type="InterPro" id="IPR029058">
    <property type="entry name" value="AB_hydrolase_fold"/>
</dbReference>
<dbReference type="Pfam" id="PF02230">
    <property type="entry name" value="Abhydrolase_2"/>
    <property type="match status" value="1"/>
</dbReference>
<evidence type="ECO:0000256" key="1">
    <source>
        <dbReference type="ARBA" id="ARBA00006499"/>
    </source>
</evidence>
<dbReference type="InterPro" id="IPR003140">
    <property type="entry name" value="PLipase/COase/thioEstase"/>
</dbReference>
<evidence type="ECO:0000259" key="3">
    <source>
        <dbReference type="Pfam" id="PF02230"/>
    </source>
</evidence>
<feature type="domain" description="Phospholipase/carboxylesterase/thioesterase" evidence="3">
    <location>
        <begin position="15"/>
        <end position="218"/>
    </location>
</feature>
<dbReference type="SUPFAM" id="SSF53474">
    <property type="entry name" value="alpha/beta-Hydrolases"/>
    <property type="match status" value="1"/>
</dbReference>
<gene>
    <name evidence="4" type="ORF">RBH19_08400</name>
</gene>
<accession>A0ABU0W7B7</accession>
<dbReference type="InterPro" id="IPR050565">
    <property type="entry name" value="LYPA1-2/EST-like"/>
</dbReference>
<evidence type="ECO:0000256" key="2">
    <source>
        <dbReference type="ARBA" id="ARBA00022801"/>
    </source>
</evidence>
<dbReference type="RefSeq" id="WP_306728385.1">
    <property type="nucleotide sequence ID" value="NZ_JAVDDT010000004.1"/>
</dbReference>
<evidence type="ECO:0000313" key="5">
    <source>
        <dbReference type="Proteomes" id="UP001239019"/>
    </source>
</evidence>
<dbReference type="GO" id="GO:0016787">
    <property type="term" value="F:hydrolase activity"/>
    <property type="evidence" value="ECO:0007669"/>
    <property type="project" value="UniProtKB-KW"/>
</dbReference>
<protein>
    <submittedName>
        <fullName evidence="4">Alpha/beta fold hydrolase</fullName>
    </submittedName>
</protein>
<comment type="similarity">
    <text evidence="1">Belongs to the AB hydrolase superfamily. AB hydrolase 2 family.</text>
</comment>
<dbReference type="PANTHER" id="PTHR10655">
    <property type="entry name" value="LYSOPHOSPHOLIPASE-RELATED"/>
    <property type="match status" value="1"/>
</dbReference>
<reference evidence="4 5" key="1">
    <citation type="submission" date="2023-08" db="EMBL/GenBank/DDBJ databases">
        <title>Whole-genome sequencing of halo(alkali)philic microorganisms from hypersaline lakes.</title>
        <authorList>
            <person name="Sorokin D.Y."/>
            <person name="Abbas B."/>
            <person name="Merkel A.Y."/>
        </authorList>
    </citation>
    <scope>NUCLEOTIDE SEQUENCE [LARGE SCALE GENOMIC DNA]</scope>
    <source>
        <strain evidence="4 5">AB-CW4</strain>
    </source>
</reference>
<evidence type="ECO:0000313" key="4">
    <source>
        <dbReference type="EMBL" id="MDQ2069891.1"/>
    </source>
</evidence>
<dbReference type="Proteomes" id="UP001239019">
    <property type="component" value="Unassembled WGS sequence"/>
</dbReference>
<proteinExistence type="inferred from homology"/>
<keyword evidence="2 4" id="KW-0378">Hydrolase</keyword>
<dbReference type="EMBL" id="JAVDDT010000004">
    <property type="protein sequence ID" value="MDQ2069891.1"/>
    <property type="molecule type" value="Genomic_DNA"/>
</dbReference>
<name>A0ABU0W7B7_9GAMM</name>
<dbReference type="Gene3D" id="3.40.50.1820">
    <property type="entry name" value="alpha/beta hydrolase"/>
    <property type="match status" value="1"/>
</dbReference>
<organism evidence="4 5">
    <name type="scientific">Natronospira bacteriovora</name>
    <dbReference type="NCBI Taxonomy" id="3069753"/>
    <lineage>
        <taxon>Bacteria</taxon>
        <taxon>Pseudomonadati</taxon>
        <taxon>Pseudomonadota</taxon>
        <taxon>Gammaproteobacteria</taxon>
        <taxon>Natronospirales</taxon>
        <taxon>Natronospiraceae</taxon>
        <taxon>Natronospira</taxon>
    </lineage>
</organism>
<sequence length="226" mass="25047">MNQQSIDCLEMSTGDEPVGSVIWLHGLGADGHDFEPLVPQLRLQDTLPLRFIFPHAPVRPVTLNGGMAMRAWYDLVSLERNSPQDLDGIEESAETVNRLIRQEIKRGIAAKNIVIAGFSQGGAVALHAALRYPERLGGLIALSTYLPKAEELEQEASAANRELPIFMAHGAQDPVVQPSLGEASFRHLERLGYAVKWRTYPMPHAVCPQEIDHIRAWLLNLFGRGE</sequence>
<comment type="caution">
    <text evidence="4">The sequence shown here is derived from an EMBL/GenBank/DDBJ whole genome shotgun (WGS) entry which is preliminary data.</text>
</comment>
<keyword evidence="5" id="KW-1185">Reference proteome</keyword>